<dbReference type="InterPro" id="IPR004155">
    <property type="entry name" value="PBS_lyase_HEAT"/>
</dbReference>
<organism evidence="2 3">
    <name type="scientific">Actinokineospora fastidiosa</name>
    <dbReference type="NCBI Taxonomy" id="1816"/>
    <lineage>
        <taxon>Bacteria</taxon>
        <taxon>Bacillati</taxon>
        <taxon>Actinomycetota</taxon>
        <taxon>Actinomycetes</taxon>
        <taxon>Pseudonocardiales</taxon>
        <taxon>Pseudonocardiaceae</taxon>
        <taxon>Actinokineospora</taxon>
    </lineage>
</organism>
<dbReference type="PANTHER" id="PTHR46844:SF1">
    <property type="entry name" value="SLR5058 PROTEIN"/>
    <property type="match status" value="1"/>
</dbReference>
<reference evidence="2" key="1">
    <citation type="journal article" date="2014" name="Int. J. Syst. Evol. Microbiol.">
        <title>Complete genome sequence of Corynebacterium casei LMG S-19264T (=DSM 44701T), isolated from a smear-ripened cheese.</title>
        <authorList>
            <consortium name="US DOE Joint Genome Institute (JGI-PGF)"/>
            <person name="Walter F."/>
            <person name="Albersmeier A."/>
            <person name="Kalinowski J."/>
            <person name="Ruckert C."/>
        </authorList>
    </citation>
    <scope>NUCLEOTIDE SEQUENCE</scope>
    <source>
        <strain evidence="2">JCM 3276</strain>
    </source>
</reference>
<dbReference type="Gene3D" id="3.40.50.300">
    <property type="entry name" value="P-loop containing nucleotide triphosphate hydrolases"/>
    <property type="match status" value="1"/>
</dbReference>
<evidence type="ECO:0000259" key="1">
    <source>
        <dbReference type="PROSITE" id="PS50837"/>
    </source>
</evidence>
<feature type="domain" description="NACHT" evidence="1">
    <location>
        <begin position="145"/>
        <end position="278"/>
    </location>
</feature>
<dbReference type="EMBL" id="BMRB01000003">
    <property type="protein sequence ID" value="GGS43229.1"/>
    <property type="molecule type" value="Genomic_DNA"/>
</dbReference>
<dbReference type="PROSITE" id="PS50837">
    <property type="entry name" value="NACHT"/>
    <property type="match status" value="1"/>
</dbReference>
<comment type="caution">
    <text evidence="2">The sequence shown here is derived from an EMBL/GenBank/DDBJ whole genome shotgun (WGS) entry which is preliminary data.</text>
</comment>
<protein>
    <recommendedName>
        <fullName evidence="1">NACHT domain-containing protein</fullName>
    </recommendedName>
</protein>
<dbReference type="InterPro" id="IPR007111">
    <property type="entry name" value="NACHT_NTPase"/>
</dbReference>
<dbReference type="SUPFAM" id="SSF48371">
    <property type="entry name" value="ARM repeat"/>
    <property type="match status" value="1"/>
</dbReference>
<dbReference type="InterPro" id="IPR027417">
    <property type="entry name" value="P-loop_NTPase"/>
</dbReference>
<evidence type="ECO:0000313" key="3">
    <source>
        <dbReference type="Proteomes" id="UP000660680"/>
    </source>
</evidence>
<proteinExistence type="predicted"/>
<dbReference type="Pfam" id="PF05729">
    <property type="entry name" value="NACHT"/>
    <property type="match status" value="1"/>
</dbReference>
<sequence length="1685" mass="185550">MEPDRTVANHIDGAIHGPIVQARDIHGDVHFHYAEPAAPVAHTPPEDWCALPPPPDEVRSLLQAQVSAAQEMPYRLPGARRPSLDTVYVRQDLGHGSEEKSTHQHRPEPILDARGHLTESPRTPVIRLTVRPPARTVRKALDDDDNLIVTGGPGQGKSTLSLRLAADIAARWLASSDEEPLTEPVVPLRLTARELATRLTLPFSEALAESARAEYGALLACHPTAATLGDRVVGCRWLLLVDGLDEVADATERDHLVRVLAGWATPDSPYRLVLTTRPIEGASLAPVQRIGAARYELQPFDEEALRRFAINWFTDDPAASRFLRQVRAAHLDELVRVPLLATIAAIVFERTDNRPLPDNQYELYESYLKFLRSGHTVRSAFQPFCDPLLEHLGRVRLEADTSLTTAAQEWVREHVPDLPADWTEELSTYLTAAGPLVRRAGDLRFLHHSFAEHLAATAEARLLPDHFDADHPAFARLLHVARVPERGRHARAVLLHHTHLHPTEADRLVGWLHSGWAEEHLLAARLLAWHIPASAEAMTAFLATVRDWAMTTQHQAGDILAEASRAAHHPGLAAWLLALMRDDAAPWRSRVEAAAALATRLRAEAAEALSLLRSVTTDTTIAVADRLAAAEALSECGGDEQEVAERGLLSVLDDPRATAATSRPAAVVLSGLSPNGRAHAVAALETIIDDPWSPDDWCVEAATGLIEIGVEHQERAIAVFRRVLTTRTTMQAGIREAAVALASLGPLHTEEAVNALTELADNRRVDYWARIAACDALAELGPGPRSAAIDRLLALSREFDPRPVDRYRCARSLAALGLHAQALELLRITASAKSVHVFSDLYWVISIIAELSPEHQAEVNDLIDQLLDDQQFQLATPSAWGSLAALGGPRGQQSVDLLTRLLADRSARTSDRLSAASALADLGPEFHAEVSQHLLEIAESGRSPGNRWTAWQRLRELRPELRGRASAELLALLGPHEVDSWESSGQDHTYHRYDSGAMAKAALRDLDSLNRCTNARFNAFQRLVHRGPRFHQAAVDGMYELLVFLVFPIRNLTLLSSTSDGLGPAARGKLADALLQVARRPEVTEREMHLLAAALAELDILSNDDQAQLVPELDLAVSAHLSDYWWEERVRERVRLDAGTLPVIRALIADTDLPRRAREVCATIVAEACPDQCREAISELTDQADDEFLWFTWRIEAIIRLVTLDSGGMDHVWAVMTDERQAIADRAEAASRVGRLAPESRDTAVAILRRLIQDPAHTGAERQRALRWLSVLHAFDRVDLTQMKVALLRDPTVPAENRSLLARSLSGIEEFEAHRALLADSTAPLRSRVAGVSEWRNRRLAVEAEQVLREALVAPETLPSERVEAATLLSELSPRFAEDAAAVLTGPRARIARAGLGRGYRQGVLTELHQIVTEPAWRPRITAVRQLLEISPIPADEVTDSLRELCANPRLSDRDLVGIRYALRARDGLAPVRKLLDRPRAATRVAAAKVLADHSGPDRAVGARVLDAVATDRAGLPALRWWAADDLMRFGERGREWGAAALRALIDDEDVPMGTRVKAARSLARHRPDLRGGLVRWLRRIRTDNPLLRVQVLACVALFEPYEGAIALQDMARDAALPPGVRLRAATAMVDAHRDYREQAAVVARDVARDSAVPRHIRVKAARALARWSAVGRDEARALLVELNQ</sequence>
<dbReference type="SUPFAM" id="SSF52540">
    <property type="entry name" value="P-loop containing nucleoside triphosphate hydrolases"/>
    <property type="match status" value="1"/>
</dbReference>
<keyword evidence="3" id="KW-1185">Reference proteome</keyword>
<dbReference type="SMART" id="SM00567">
    <property type="entry name" value="EZ_HEAT"/>
    <property type="match status" value="7"/>
</dbReference>
<accession>A0A918GKI8</accession>
<gene>
    <name evidence="2" type="ORF">GCM10010171_42900</name>
</gene>
<dbReference type="PANTHER" id="PTHR46844">
    <property type="entry name" value="SLR5058 PROTEIN"/>
    <property type="match status" value="1"/>
</dbReference>
<dbReference type="RefSeq" id="WP_189212305.1">
    <property type="nucleotide sequence ID" value="NZ_BMRB01000003.1"/>
</dbReference>
<name>A0A918GKI8_9PSEU</name>
<reference evidence="2" key="2">
    <citation type="submission" date="2020-09" db="EMBL/GenBank/DDBJ databases">
        <authorList>
            <person name="Sun Q."/>
            <person name="Ohkuma M."/>
        </authorList>
    </citation>
    <scope>NUCLEOTIDE SEQUENCE</scope>
    <source>
        <strain evidence="2">JCM 3276</strain>
    </source>
</reference>
<dbReference type="InterPro" id="IPR016024">
    <property type="entry name" value="ARM-type_fold"/>
</dbReference>
<dbReference type="Proteomes" id="UP000660680">
    <property type="component" value="Unassembled WGS sequence"/>
</dbReference>
<evidence type="ECO:0000313" key="2">
    <source>
        <dbReference type="EMBL" id="GGS43229.1"/>
    </source>
</evidence>